<organism evidence="1 2">
    <name type="scientific">Caballeronia arvi</name>
    <dbReference type="NCBI Taxonomy" id="1777135"/>
    <lineage>
        <taxon>Bacteria</taxon>
        <taxon>Pseudomonadati</taxon>
        <taxon>Pseudomonadota</taxon>
        <taxon>Betaproteobacteria</taxon>
        <taxon>Burkholderiales</taxon>
        <taxon>Burkholderiaceae</taxon>
        <taxon>Caballeronia</taxon>
    </lineage>
</organism>
<dbReference type="Proteomes" id="UP000055019">
    <property type="component" value="Unassembled WGS sequence"/>
</dbReference>
<evidence type="ECO:0000313" key="1">
    <source>
        <dbReference type="EMBL" id="SAL86915.1"/>
    </source>
</evidence>
<comment type="caution">
    <text evidence="1">The sequence shown here is derived from an EMBL/GenBank/DDBJ whole genome shotgun (WGS) entry which is preliminary data.</text>
</comment>
<evidence type="ECO:0000313" key="2">
    <source>
        <dbReference type="Proteomes" id="UP000055019"/>
    </source>
</evidence>
<protein>
    <submittedName>
        <fullName evidence="1">Uncharacterized protein</fullName>
    </submittedName>
</protein>
<gene>
    <name evidence="1" type="ORF">AWB74_07894</name>
</gene>
<dbReference type="AlphaFoldDB" id="A0A158L104"/>
<keyword evidence="2" id="KW-1185">Reference proteome</keyword>
<dbReference type="EMBL" id="FCOM02000081">
    <property type="protein sequence ID" value="SAL86915.1"/>
    <property type="molecule type" value="Genomic_DNA"/>
</dbReference>
<reference evidence="1" key="1">
    <citation type="submission" date="2016-01" db="EMBL/GenBank/DDBJ databases">
        <authorList>
            <person name="Peeters C."/>
        </authorList>
    </citation>
    <scope>NUCLEOTIDE SEQUENCE [LARGE SCALE GENOMIC DNA]</scope>
    <source>
        <strain evidence="1">LMG 29317</strain>
    </source>
</reference>
<proteinExistence type="predicted"/>
<accession>A0A158L104</accession>
<sequence>MTDDLVKDAFLATEAASSLAVYGATVTAFHRFGALLSHIIARRLITGGSIMADTLCAHSIVAGMSANIFRV</sequence>
<name>A0A158L104_9BURK</name>